<dbReference type="OrthoDB" id="9781413at2"/>
<dbReference type="Proteomes" id="UP000297762">
    <property type="component" value="Unassembled WGS sequence"/>
</dbReference>
<comment type="caution">
    <text evidence="1">The sequence shown here is derived from an EMBL/GenBank/DDBJ whole genome shotgun (WGS) entry which is preliminary data.</text>
</comment>
<dbReference type="InterPro" id="IPR023214">
    <property type="entry name" value="HAD_sf"/>
</dbReference>
<organism evidence="1 2">
    <name type="scientific">Leptospira sarikeiensis</name>
    <dbReference type="NCBI Taxonomy" id="2484943"/>
    <lineage>
        <taxon>Bacteria</taxon>
        <taxon>Pseudomonadati</taxon>
        <taxon>Spirochaetota</taxon>
        <taxon>Spirochaetia</taxon>
        <taxon>Leptospirales</taxon>
        <taxon>Leptospiraceae</taxon>
        <taxon>Leptospira</taxon>
    </lineage>
</organism>
<dbReference type="Pfam" id="PF08282">
    <property type="entry name" value="Hydrolase_3"/>
    <property type="match status" value="1"/>
</dbReference>
<dbReference type="NCBIfam" id="TIGR00099">
    <property type="entry name" value="Cof-subfamily"/>
    <property type="match status" value="1"/>
</dbReference>
<keyword evidence="2" id="KW-1185">Reference proteome</keyword>
<dbReference type="PANTHER" id="PTHR10000">
    <property type="entry name" value="PHOSPHOSERINE PHOSPHATASE"/>
    <property type="match status" value="1"/>
</dbReference>
<dbReference type="Gene3D" id="3.40.50.1000">
    <property type="entry name" value="HAD superfamily/HAD-like"/>
    <property type="match status" value="1"/>
</dbReference>
<dbReference type="InterPro" id="IPR036412">
    <property type="entry name" value="HAD-like_sf"/>
</dbReference>
<dbReference type="SUPFAM" id="SSF56784">
    <property type="entry name" value="HAD-like"/>
    <property type="match status" value="1"/>
</dbReference>
<dbReference type="AlphaFoldDB" id="A0A4R9K3T7"/>
<name>A0A4R9K3T7_9LEPT</name>
<evidence type="ECO:0000313" key="2">
    <source>
        <dbReference type="Proteomes" id="UP000297762"/>
    </source>
</evidence>
<sequence>MPDSVPFFQAISFRNFENEKRRQELLHLILLEEGWALTLKISENSYLTKFPKLNGSFPFHTIAMDLDGTLLDSKASISSLNHYVLQSALDQGLGIVIATGRRFSSALPYAQEFRGNVTVVANNGQVLRNSPDGQRISETYISEKAAYFVLSLGKRMGYSPLLHVDRFEEGIDILTESPITDDKYHHYSGGDLARTKVVKDLSEHSGDRALVICYLSLMKEELLELEKELLSLPESSEYRTVITKIPGVSYCLEVLEKGVSKWTAIQSYLKIAGLDESGVISFGDELNDREMLFSSGFGFAMKNAIPSLKEEVSYITKYSNNEDGIAMTLLELSVLSFR</sequence>
<accession>A0A4R9K3T7</accession>
<dbReference type="EMBL" id="RQGF01000035">
    <property type="protein sequence ID" value="TGL58917.1"/>
    <property type="molecule type" value="Genomic_DNA"/>
</dbReference>
<dbReference type="NCBIfam" id="TIGR01484">
    <property type="entry name" value="HAD-SF-IIB"/>
    <property type="match status" value="1"/>
</dbReference>
<evidence type="ECO:0000313" key="1">
    <source>
        <dbReference type="EMBL" id="TGL58917.1"/>
    </source>
</evidence>
<gene>
    <name evidence="1" type="ORF">EHQ64_17915</name>
</gene>
<dbReference type="GO" id="GO:0005829">
    <property type="term" value="C:cytosol"/>
    <property type="evidence" value="ECO:0007669"/>
    <property type="project" value="TreeGrafter"/>
</dbReference>
<dbReference type="InterPro" id="IPR006379">
    <property type="entry name" value="HAD-SF_hydro_IIB"/>
</dbReference>
<keyword evidence="1" id="KW-0378">Hydrolase</keyword>
<dbReference type="PANTHER" id="PTHR10000:SF8">
    <property type="entry name" value="HAD SUPERFAMILY HYDROLASE-LIKE, TYPE 3"/>
    <property type="match status" value="1"/>
</dbReference>
<reference evidence="1" key="1">
    <citation type="journal article" date="2019" name="PLoS Negl. Trop. Dis.">
        <title>Revisiting the worldwide diversity of Leptospira species in the environment.</title>
        <authorList>
            <person name="Vincent A.T."/>
            <person name="Schiettekatte O."/>
            <person name="Bourhy P."/>
            <person name="Veyrier F.J."/>
            <person name="Picardeau M."/>
        </authorList>
    </citation>
    <scope>NUCLEOTIDE SEQUENCE [LARGE SCALE GENOMIC DNA]</scope>
    <source>
        <strain evidence="1">201702455</strain>
    </source>
</reference>
<dbReference type="GO" id="GO:0000287">
    <property type="term" value="F:magnesium ion binding"/>
    <property type="evidence" value="ECO:0007669"/>
    <property type="project" value="TreeGrafter"/>
</dbReference>
<proteinExistence type="predicted"/>
<protein>
    <submittedName>
        <fullName evidence="1">Cof-type HAD-IIB family hydrolase</fullName>
    </submittedName>
</protein>
<dbReference type="GO" id="GO:0016791">
    <property type="term" value="F:phosphatase activity"/>
    <property type="evidence" value="ECO:0007669"/>
    <property type="project" value="TreeGrafter"/>
</dbReference>
<dbReference type="Gene3D" id="3.30.1240.10">
    <property type="match status" value="1"/>
</dbReference>
<dbReference type="InterPro" id="IPR000150">
    <property type="entry name" value="Cof"/>
</dbReference>